<reference evidence="1" key="1">
    <citation type="submission" date="2021-05" db="EMBL/GenBank/DDBJ databases">
        <title>An isolated secondary fermenter in methanogenic hydrocarbon-degrading communities.</title>
        <authorList>
            <person name="Liu Y.-F."/>
            <person name="Liu Z.-l."/>
        </authorList>
    </citation>
    <scope>NUCLEOTIDE SEQUENCE</scope>
    <source>
        <strain evidence="1">L-13</strain>
    </source>
</reference>
<dbReference type="Proteomes" id="UP000682204">
    <property type="component" value="Chromosome"/>
</dbReference>
<evidence type="ECO:0000313" key="1">
    <source>
        <dbReference type="EMBL" id="QVL35688.1"/>
    </source>
</evidence>
<protein>
    <submittedName>
        <fullName evidence="1">UPF0280 family protein</fullName>
    </submittedName>
</protein>
<dbReference type="EMBL" id="CP074691">
    <property type="protein sequence ID" value="QVL35688.1"/>
    <property type="molecule type" value="Genomic_DNA"/>
</dbReference>
<keyword evidence="2" id="KW-1185">Reference proteome</keyword>
<proteinExistence type="predicted"/>
<evidence type="ECO:0000313" key="2">
    <source>
        <dbReference type="Proteomes" id="UP000682204"/>
    </source>
</evidence>
<organism evidence="1 2">
    <name type="scientific">Aminirod propionatiphilus</name>
    <dbReference type="NCBI Taxonomy" id="3415223"/>
    <lineage>
        <taxon>Bacteria</taxon>
        <taxon>Thermotogati</taxon>
        <taxon>Synergistota</taxon>
        <taxon>Synergistia</taxon>
        <taxon>Synergistales</taxon>
        <taxon>Aminiphilaceae</taxon>
        <taxon>Aminirod</taxon>
    </lineage>
</organism>
<gene>
    <name evidence="1" type="ORF">KIH16_11005</name>
</gene>
<sequence length="303" mass="32512">MKDIPLRLVDEGTLLLEYGPITMLLESWRGGRPDAEPARGAADALIGHFEDLTRFLDRARRSVACLNRDEEGTYPLPLRRMAEAVRRLGEDDFTPMAAVAGTFADLAVEEMVRFGADYALANNGGDVAFRLSPRRERLAVGIVSDLARGRVSHRLILDGRSGIRGLATSGFGGRSLTRGVASAVTVLAEESRLADAAATSIANACDCDDPAVERCLAEEIDYDTDIPGLTVTRSVPRLSASSIKTALERGSERAEELCAGAMIRGAVLFVAGSVALRWQGEERPFILEAFESAGTGGSDDDRL</sequence>
<name>A0ACD1DUC7_9BACT</name>
<accession>A0ACD1DUC7</accession>